<evidence type="ECO:0000256" key="16">
    <source>
        <dbReference type="PIRSR" id="PIRSR600829-2"/>
    </source>
</evidence>
<dbReference type="InterPro" id="IPR033717">
    <property type="entry name" value="UDPK"/>
</dbReference>
<feature type="binding site" evidence="18">
    <location>
        <position position="25"/>
    </location>
    <ligand>
        <name>a divalent metal cation</name>
        <dbReference type="ChEBI" id="CHEBI:60240"/>
    </ligand>
</feature>
<dbReference type="PANTHER" id="PTHR34299">
    <property type="entry name" value="DIACYLGLYCEROL KINASE"/>
    <property type="match status" value="1"/>
</dbReference>
<keyword evidence="5" id="KW-0808">Transferase</keyword>
<evidence type="ECO:0000256" key="13">
    <source>
        <dbReference type="ARBA" id="ARBA00023209"/>
    </source>
</evidence>
<dbReference type="PROSITE" id="PS01069">
    <property type="entry name" value="DAGK_PROKAR"/>
    <property type="match status" value="1"/>
</dbReference>
<evidence type="ECO:0000313" key="20">
    <source>
        <dbReference type="EMBL" id="GIO39110.1"/>
    </source>
</evidence>
<organism evidence="20 21">
    <name type="scientific">Paenibacillus antibioticophila</name>
    <dbReference type="NCBI Taxonomy" id="1274374"/>
    <lineage>
        <taxon>Bacteria</taxon>
        <taxon>Bacillati</taxon>
        <taxon>Bacillota</taxon>
        <taxon>Bacilli</taxon>
        <taxon>Bacillales</taxon>
        <taxon>Paenibacillaceae</taxon>
        <taxon>Paenibacillus</taxon>
    </lineage>
</organism>
<keyword evidence="18" id="KW-0460">Magnesium</keyword>
<dbReference type="Pfam" id="PF01219">
    <property type="entry name" value="DAGK_prokar"/>
    <property type="match status" value="1"/>
</dbReference>
<feature type="transmembrane region" description="Helical" evidence="19">
    <location>
        <begin position="28"/>
        <end position="47"/>
    </location>
</feature>
<dbReference type="GO" id="GO:0005886">
    <property type="term" value="C:plasma membrane"/>
    <property type="evidence" value="ECO:0007669"/>
    <property type="project" value="UniProtKB-SubCell"/>
</dbReference>
<comment type="cofactor">
    <cofactor evidence="18">
        <name>Mg(2+)</name>
        <dbReference type="ChEBI" id="CHEBI:18420"/>
    </cofactor>
    <text evidence="18">Mn(2+), Zn(2+), Cd(2+) and Co(2+) support activity to lesser extents.</text>
</comment>
<evidence type="ECO:0000256" key="3">
    <source>
        <dbReference type="ARBA" id="ARBA00022475"/>
    </source>
</evidence>
<evidence type="ECO:0000256" key="17">
    <source>
        <dbReference type="PIRSR" id="PIRSR600829-3"/>
    </source>
</evidence>
<feature type="binding site" evidence="17">
    <location>
        <position position="25"/>
    </location>
    <ligand>
        <name>ATP</name>
        <dbReference type="ChEBI" id="CHEBI:30616"/>
    </ligand>
</feature>
<keyword evidence="11" id="KW-0443">Lipid metabolism</keyword>
<dbReference type="AlphaFoldDB" id="A0A919XZB4"/>
<keyword evidence="4" id="KW-0444">Lipid biosynthesis</keyword>
<evidence type="ECO:0000256" key="9">
    <source>
        <dbReference type="ARBA" id="ARBA00022840"/>
    </source>
</evidence>
<evidence type="ECO:0008006" key="22">
    <source>
        <dbReference type="Google" id="ProtNLM"/>
    </source>
</evidence>
<evidence type="ECO:0000256" key="4">
    <source>
        <dbReference type="ARBA" id="ARBA00022516"/>
    </source>
</evidence>
<comment type="similarity">
    <text evidence="2">Belongs to the bacterial diacylglycerol kinase family.</text>
</comment>
<evidence type="ECO:0000256" key="12">
    <source>
        <dbReference type="ARBA" id="ARBA00023136"/>
    </source>
</evidence>
<feature type="active site" description="Proton acceptor" evidence="15">
    <location>
        <position position="66"/>
    </location>
</feature>
<evidence type="ECO:0000256" key="11">
    <source>
        <dbReference type="ARBA" id="ARBA00023098"/>
    </source>
</evidence>
<keyword evidence="21" id="KW-1185">Reference proteome</keyword>
<evidence type="ECO:0000256" key="19">
    <source>
        <dbReference type="SAM" id="Phobius"/>
    </source>
</evidence>
<feature type="binding site" evidence="16">
    <location>
        <position position="66"/>
    </location>
    <ligand>
        <name>substrate</name>
    </ligand>
</feature>
<evidence type="ECO:0000256" key="5">
    <source>
        <dbReference type="ARBA" id="ARBA00022679"/>
    </source>
</evidence>
<evidence type="ECO:0000256" key="18">
    <source>
        <dbReference type="PIRSR" id="PIRSR600829-4"/>
    </source>
</evidence>
<sequence>MKPRRSWSRVFQDAWSGIRETVMHERNMKIHVVAGAVVLTAALLLRLPARDMALLLLTIAMVLATEVINTAIEAAVDLAAPEWHELAKKAKDASAGAVLIAAAFAVFIGLLVFWKPVMALLGL</sequence>
<keyword evidence="7 17" id="KW-0547">Nucleotide-binding</keyword>
<proteinExistence type="inferred from homology"/>
<feature type="binding site" evidence="17">
    <location>
        <begin position="82"/>
        <end position="84"/>
    </location>
    <ligand>
        <name>ATP</name>
        <dbReference type="ChEBI" id="CHEBI:30616"/>
    </ligand>
</feature>
<keyword evidence="10 19" id="KW-1133">Transmembrane helix</keyword>
<feature type="binding site" evidence="17">
    <location>
        <begin position="91"/>
        <end position="92"/>
    </location>
    <ligand>
        <name>ATP</name>
        <dbReference type="ChEBI" id="CHEBI:30616"/>
    </ligand>
</feature>
<dbReference type="InterPro" id="IPR000829">
    <property type="entry name" value="DAGK"/>
</dbReference>
<keyword evidence="8" id="KW-0418">Kinase</keyword>
<evidence type="ECO:0000256" key="1">
    <source>
        <dbReference type="ARBA" id="ARBA00004651"/>
    </source>
</evidence>
<evidence type="ECO:0000256" key="6">
    <source>
        <dbReference type="ARBA" id="ARBA00022692"/>
    </source>
</evidence>
<dbReference type="RefSeq" id="WP_212942082.1">
    <property type="nucleotide sequence ID" value="NZ_BORR01000018.1"/>
</dbReference>
<name>A0A919XZB4_9BACL</name>
<evidence type="ECO:0000256" key="8">
    <source>
        <dbReference type="ARBA" id="ARBA00022777"/>
    </source>
</evidence>
<feature type="binding site" evidence="18">
    <location>
        <position position="73"/>
    </location>
    <ligand>
        <name>a divalent metal cation</name>
        <dbReference type="ChEBI" id="CHEBI:60240"/>
    </ligand>
</feature>
<protein>
    <recommendedName>
        <fullName evidence="22">Diacylglycerol kinase</fullName>
    </recommendedName>
</protein>
<gene>
    <name evidence="20" type="ORF">J41TS12_39710</name>
</gene>
<comment type="caution">
    <text evidence="20">The sequence shown here is derived from an EMBL/GenBank/DDBJ whole genome shotgun (WGS) entry which is preliminary data.</text>
</comment>
<evidence type="ECO:0000256" key="7">
    <source>
        <dbReference type="ARBA" id="ARBA00022741"/>
    </source>
</evidence>
<dbReference type="PANTHER" id="PTHR34299:SF1">
    <property type="entry name" value="DIACYLGLYCEROL KINASE"/>
    <property type="match status" value="1"/>
</dbReference>
<reference evidence="20 21" key="1">
    <citation type="submission" date="2021-03" db="EMBL/GenBank/DDBJ databases">
        <title>Antimicrobial resistance genes in bacteria isolated from Japanese honey, and their potential for conferring macrolide and lincosamide resistance in the American foulbrood pathogen Paenibacillus larvae.</title>
        <authorList>
            <person name="Okamoto M."/>
            <person name="Kumagai M."/>
            <person name="Kanamori H."/>
            <person name="Takamatsu D."/>
        </authorList>
    </citation>
    <scope>NUCLEOTIDE SEQUENCE [LARGE SCALE GENOMIC DNA]</scope>
    <source>
        <strain evidence="20 21">J41TS12</strain>
    </source>
</reference>
<dbReference type="GO" id="GO:0008654">
    <property type="term" value="P:phospholipid biosynthetic process"/>
    <property type="evidence" value="ECO:0007669"/>
    <property type="project" value="UniProtKB-KW"/>
</dbReference>
<dbReference type="GO" id="GO:0046872">
    <property type="term" value="F:metal ion binding"/>
    <property type="evidence" value="ECO:0007669"/>
    <property type="project" value="UniProtKB-KW"/>
</dbReference>
<evidence type="ECO:0000256" key="10">
    <source>
        <dbReference type="ARBA" id="ARBA00022989"/>
    </source>
</evidence>
<keyword evidence="9 17" id="KW-0067">ATP-binding</keyword>
<dbReference type="GO" id="GO:0005524">
    <property type="term" value="F:ATP binding"/>
    <property type="evidence" value="ECO:0007669"/>
    <property type="project" value="UniProtKB-KW"/>
</dbReference>
<keyword evidence="18" id="KW-0479">Metal-binding</keyword>
<keyword evidence="13" id="KW-0594">Phospholipid biosynthesis</keyword>
<evidence type="ECO:0000256" key="2">
    <source>
        <dbReference type="ARBA" id="ARBA00005967"/>
    </source>
</evidence>
<evidence type="ECO:0000256" key="14">
    <source>
        <dbReference type="ARBA" id="ARBA00023264"/>
    </source>
</evidence>
<feature type="transmembrane region" description="Helical" evidence="19">
    <location>
        <begin position="53"/>
        <end position="72"/>
    </location>
</feature>
<keyword evidence="6 19" id="KW-0812">Transmembrane</keyword>
<keyword evidence="12 19" id="KW-0472">Membrane</keyword>
<dbReference type="GO" id="GO:0016301">
    <property type="term" value="F:kinase activity"/>
    <property type="evidence" value="ECO:0007669"/>
    <property type="project" value="UniProtKB-KW"/>
</dbReference>
<dbReference type="EMBL" id="BORR01000018">
    <property type="protein sequence ID" value="GIO39110.1"/>
    <property type="molecule type" value="Genomic_DNA"/>
</dbReference>
<comment type="subcellular location">
    <subcellularLocation>
        <location evidence="1">Cell membrane</location>
        <topology evidence="1">Multi-pass membrane protein</topology>
    </subcellularLocation>
</comment>
<dbReference type="Gene3D" id="1.10.287.3610">
    <property type="match status" value="1"/>
</dbReference>
<feature type="binding site" evidence="17">
    <location>
        <position position="73"/>
    </location>
    <ligand>
        <name>ATP</name>
        <dbReference type="ChEBI" id="CHEBI:30616"/>
    </ligand>
</feature>
<keyword evidence="3" id="KW-1003">Cell membrane</keyword>
<keyword evidence="14" id="KW-1208">Phospholipid metabolism</keyword>
<evidence type="ECO:0000313" key="21">
    <source>
        <dbReference type="Proteomes" id="UP000681162"/>
    </source>
</evidence>
<evidence type="ECO:0000256" key="15">
    <source>
        <dbReference type="PIRSR" id="PIRSR600829-1"/>
    </source>
</evidence>
<dbReference type="CDD" id="cd14265">
    <property type="entry name" value="UDPK_IM_like"/>
    <property type="match status" value="1"/>
</dbReference>
<feature type="transmembrane region" description="Helical" evidence="19">
    <location>
        <begin position="93"/>
        <end position="114"/>
    </location>
</feature>
<accession>A0A919XZB4</accession>
<dbReference type="Proteomes" id="UP000681162">
    <property type="component" value="Unassembled WGS sequence"/>
</dbReference>
<dbReference type="InterPro" id="IPR036945">
    <property type="entry name" value="DAGK_sf"/>
</dbReference>